<accession>A0A087DKU3</accession>
<keyword evidence="1" id="KW-0812">Transmembrane</keyword>
<dbReference type="Proteomes" id="UP000029004">
    <property type="component" value="Unassembled WGS sequence"/>
</dbReference>
<protein>
    <submittedName>
        <fullName evidence="2">Membrane protein</fullName>
    </submittedName>
</protein>
<dbReference type="eggNOG" id="ENOG5032UN0">
    <property type="taxonomic scope" value="Bacteria"/>
</dbReference>
<keyword evidence="1" id="KW-1133">Transmembrane helix</keyword>
<evidence type="ECO:0000313" key="3">
    <source>
        <dbReference type="Proteomes" id="UP000029004"/>
    </source>
</evidence>
<feature type="transmembrane region" description="Helical" evidence="1">
    <location>
        <begin position="153"/>
        <end position="171"/>
    </location>
</feature>
<feature type="transmembrane region" description="Helical" evidence="1">
    <location>
        <begin position="99"/>
        <end position="120"/>
    </location>
</feature>
<gene>
    <name evidence="2" type="ORF">BSTEL_1177</name>
</gene>
<dbReference type="AlphaFoldDB" id="A0A087DKU3"/>
<sequence>MSFGSLNAARVARMSRKERRQRRLALELRNKNALLALILPVMIAAKIMVAYVLPPKYFYDNNRILMMMLGTAGDAAWEGDYRTASNLFGSINVVGIDTLVDWSICLGIIFTALVIFMVIRADSPDLLQSLFILATVGLLNIYIFTIGKDIIQFAFFFAVYVVLILPLNNSLVKVVGSAGILYFESTFFREYYILIAALILAVYAILLFFKQRSAIGVGSTLIIVVLLFATVYLMMVVANVVMPDEYHTILNLRAGYDTAFGGSADSATLILNWIPGGGLPIYMANYLINAFRMMIPLELVMRGPNYLPFFMFQCMVTFYMVNLIRQINHINDATLFIALCVYIGYAMASFIFEPDFGSWTRHEAATFPVLLLLVLNDFQKIPMTQEERMLVKGGA</sequence>
<evidence type="ECO:0000256" key="1">
    <source>
        <dbReference type="SAM" id="Phobius"/>
    </source>
</evidence>
<feature type="transmembrane region" description="Helical" evidence="1">
    <location>
        <begin position="270"/>
        <end position="288"/>
    </location>
</feature>
<name>A0A087DKU3_9BIFI</name>
<feature type="transmembrane region" description="Helical" evidence="1">
    <location>
        <begin position="191"/>
        <end position="209"/>
    </location>
</feature>
<comment type="caution">
    <text evidence="2">The sequence shown here is derived from an EMBL/GenBank/DDBJ whole genome shotgun (WGS) entry which is preliminary data.</text>
</comment>
<keyword evidence="1" id="KW-0472">Membrane</keyword>
<feature type="transmembrane region" description="Helical" evidence="1">
    <location>
        <begin position="309"/>
        <end position="327"/>
    </location>
</feature>
<proteinExistence type="predicted"/>
<dbReference type="OrthoDB" id="9812433at2"/>
<feature type="transmembrane region" description="Helical" evidence="1">
    <location>
        <begin position="221"/>
        <end position="242"/>
    </location>
</feature>
<dbReference type="EMBL" id="JGZP01000015">
    <property type="protein sequence ID" value="KFI96143.1"/>
    <property type="molecule type" value="Genomic_DNA"/>
</dbReference>
<dbReference type="RefSeq" id="WP_156963233.1">
    <property type="nucleotide sequence ID" value="NZ_JGZP01000015.1"/>
</dbReference>
<feature type="transmembrane region" description="Helical" evidence="1">
    <location>
        <begin position="333"/>
        <end position="352"/>
    </location>
</feature>
<reference evidence="2 3" key="1">
    <citation type="submission" date="2014-03" db="EMBL/GenBank/DDBJ databases">
        <title>Genomics of Bifidobacteria.</title>
        <authorList>
            <person name="Ventura M."/>
            <person name="Milani C."/>
            <person name="Lugli G.A."/>
        </authorList>
    </citation>
    <scope>NUCLEOTIDE SEQUENCE [LARGE SCALE GENOMIC DNA]</scope>
    <source>
        <strain evidence="2 3">DSM 23968</strain>
    </source>
</reference>
<keyword evidence="3" id="KW-1185">Reference proteome</keyword>
<feature type="transmembrane region" description="Helical" evidence="1">
    <location>
        <begin position="126"/>
        <end position="146"/>
    </location>
</feature>
<evidence type="ECO:0000313" key="2">
    <source>
        <dbReference type="EMBL" id="KFI96143.1"/>
    </source>
</evidence>
<organism evidence="2 3">
    <name type="scientific">Bifidobacterium stellenboschense</name>
    <dbReference type="NCBI Taxonomy" id="762211"/>
    <lineage>
        <taxon>Bacteria</taxon>
        <taxon>Bacillati</taxon>
        <taxon>Actinomycetota</taxon>
        <taxon>Actinomycetes</taxon>
        <taxon>Bifidobacteriales</taxon>
        <taxon>Bifidobacteriaceae</taxon>
        <taxon>Bifidobacterium</taxon>
    </lineage>
</organism>
<dbReference type="STRING" id="762211.BSTEL_1177"/>
<feature type="transmembrane region" description="Helical" evidence="1">
    <location>
        <begin position="33"/>
        <end position="53"/>
    </location>
</feature>